<dbReference type="PANTHER" id="PTHR19278:SF9">
    <property type="entry name" value="URIDINE 5'-MONOPHOSPHATE SYNTHASE"/>
    <property type="match status" value="1"/>
</dbReference>
<dbReference type="GO" id="GO:0044205">
    <property type="term" value="P:'de novo' UMP biosynthetic process"/>
    <property type="evidence" value="ECO:0007669"/>
    <property type="project" value="UniProtKB-UniRule"/>
</dbReference>
<evidence type="ECO:0000256" key="6">
    <source>
        <dbReference type="ARBA" id="ARBA00022975"/>
    </source>
</evidence>
<dbReference type="AlphaFoldDB" id="A0A1G9ZGA0"/>
<dbReference type="GO" id="GO:0000287">
    <property type="term" value="F:magnesium ion binding"/>
    <property type="evidence" value="ECO:0007669"/>
    <property type="project" value="UniProtKB-UniRule"/>
</dbReference>
<dbReference type="InterPro" id="IPR029057">
    <property type="entry name" value="PRTase-like"/>
</dbReference>
<comment type="subunit">
    <text evidence="7">Homodimer.</text>
</comment>
<proteinExistence type="inferred from homology"/>
<sequence length="190" mass="20418">MNEAEVKQLFIDTGAIMEGHFLLTSGLHSPLYVEKFQVLQHPAFTARLCTALAGKFAAEQVEVVVGPVTGGILLAHEVGKNLGTRAIFTERENGKMTLRRGFVIKPGERVLIVEDIVTTGGSVQEVLEVVREHGGIPVGIGLLVDRSGGKVNFDVPCKALLKLSVTTYQPEGCPLCKAGVPMTKRGSRKL</sequence>
<gene>
    <name evidence="7" type="primary">pyrE</name>
    <name evidence="9" type="ORF">SAMN04488502_11431</name>
</gene>
<keyword evidence="10" id="KW-1185">Reference proteome</keyword>
<keyword evidence="3 7" id="KW-0328">Glycosyltransferase</keyword>
<keyword evidence="4 7" id="KW-0808">Transferase</keyword>
<organism evidence="9 10">
    <name type="scientific">Dendrosporobacter quercicolus</name>
    <dbReference type="NCBI Taxonomy" id="146817"/>
    <lineage>
        <taxon>Bacteria</taxon>
        <taxon>Bacillati</taxon>
        <taxon>Bacillota</taxon>
        <taxon>Negativicutes</taxon>
        <taxon>Selenomonadales</taxon>
        <taxon>Sporomusaceae</taxon>
        <taxon>Dendrosporobacter</taxon>
    </lineage>
</organism>
<keyword evidence="5 7" id="KW-0460">Magnesium</keyword>
<dbReference type="InterPro" id="IPR000836">
    <property type="entry name" value="PRTase_dom"/>
</dbReference>
<dbReference type="Pfam" id="PF00156">
    <property type="entry name" value="Pribosyltran"/>
    <property type="match status" value="1"/>
</dbReference>
<dbReference type="GO" id="GO:0004588">
    <property type="term" value="F:orotate phosphoribosyltransferase activity"/>
    <property type="evidence" value="ECO:0007669"/>
    <property type="project" value="UniProtKB-UniRule"/>
</dbReference>
<dbReference type="RefSeq" id="WP_092074893.1">
    <property type="nucleotide sequence ID" value="NZ_FNHB01000014.1"/>
</dbReference>
<reference evidence="9 10" key="1">
    <citation type="submission" date="2016-10" db="EMBL/GenBank/DDBJ databases">
        <authorList>
            <person name="de Groot N.N."/>
        </authorList>
    </citation>
    <scope>NUCLEOTIDE SEQUENCE [LARGE SCALE GENOMIC DNA]</scope>
    <source>
        <strain evidence="9 10">DSM 1736</strain>
    </source>
</reference>
<comment type="function">
    <text evidence="7">Catalyzes the transfer of a ribosyl phosphate group from 5-phosphoribose 1-diphosphate to orotate, leading to the formation of orotidine monophosphate (OMP).</text>
</comment>
<dbReference type="EMBL" id="FNHB01000014">
    <property type="protein sequence ID" value="SDN19606.1"/>
    <property type="molecule type" value="Genomic_DNA"/>
</dbReference>
<evidence type="ECO:0000313" key="10">
    <source>
        <dbReference type="Proteomes" id="UP000214880"/>
    </source>
</evidence>
<feature type="binding site" description="in other chain" evidence="7">
    <location>
        <begin position="114"/>
        <end position="122"/>
    </location>
    <ligand>
        <name>5-phospho-alpha-D-ribose 1-diphosphate</name>
        <dbReference type="ChEBI" id="CHEBI:58017"/>
        <note>ligand shared between dimeric partners</note>
    </ligand>
</feature>
<comment type="catalytic activity">
    <reaction evidence="7">
        <text>orotidine 5'-phosphate + diphosphate = orotate + 5-phospho-alpha-D-ribose 1-diphosphate</text>
        <dbReference type="Rhea" id="RHEA:10380"/>
        <dbReference type="ChEBI" id="CHEBI:30839"/>
        <dbReference type="ChEBI" id="CHEBI:33019"/>
        <dbReference type="ChEBI" id="CHEBI:57538"/>
        <dbReference type="ChEBI" id="CHEBI:58017"/>
        <dbReference type="EC" id="2.4.2.10"/>
    </reaction>
</comment>
<accession>A0A1G9ZGA0</accession>
<comment type="cofactor">
    <cofactor evidence="7">
        <name>Mg(2+)</name>
        <dbReference type="ChEBI" id="CHEBI:18420"/>
    </cofactor>
</comment>
<comment type="similarity">
    <text evidence="7">Belongs to the purine/pyrimidine phosphoribosyltransferase family. PyrE subfamily.</text>
</comment>
<feature type="domain" description="Phosphoribosyltransferase" evidence="8">
    <location>
        <begin position="37"/>
        <end position="164"/>
    </location>
</feature>
<evidence type="ECO:0000313" key="9">
    <source>
        <dbReference type="EMBL" id="SDN19606.1"/>
    </source>
</evidence>
<dbReference type="Proteomes" id="UP000214880">
    <property type="component" value="Unassembled WGS sequence"/>
</dbReference>
<dbReference type="UniPathway" id="UPA00070">
    <property type="reaction ID" value="UER00119"/>
</dbReference>
<dbReference type="SUPFAM" id="SSF53271">
    <property type="entry name" value="PRTase-like"/>
    <property type="match status" value="1"/>
</dbReference>
<keyword evidence="6 7" id="KW-0665">Pyrimidine biosynthesis</keyword>
<dbReference type="HAMAP" id="MF_01208">
    <property type="entry name" value="PyrE"/>
    <property type="match status" value="1"/>
</dbReference>
<comment type="pathway">
    <text evidence="1 7">Pyrimidine metabolism; UMP biosynthesis via de novo pathway; UMP from orotate: step 1/2.</text>
</comment>
<evidence type="ECO:0000256" key="2">
    <source>
        <dbReference type="ARBA" id="ARBA00011971"/>
    </source>
</evidence>
<dbReference type="PANTHER" id="PTHR19278">
    <property type="entry name" value="OROTATE PHOSPHORIBOSYLTRANSFERASE"/>
    <property type="match status" value="1"/>
</dbReference>
<evidence type="ECO:0000256" key="7">
    <source>
        <dbReference type="HAMAP-Rule" id="MF_01208"/>
    </source>
</evidence>
<dbReference type="Gene3D" id="3.40.50.2020">
    <property type="match status" value="1"/>
</dbReference>
<evidence type="ECO:0000256" key="4">
    <source>
        <dbReference type="ARBA" id="ARBA00022679"/>
    </source>
</evidence>
<dbReference type="EC" id="2.4.2.10" evidence="2 7"/>
<dbReference type="CDD" id="cd06223">
    <property type="entry name" value="PRTases_typeI"/>
    <property type="match status" value="1"/>
</dbReference>
<evidence type="ECO:0000256" key="1">
    <source>
        <dbReference type="ARBA" id="ARBA00004889"/>
    </source>
</evidence>
<evidence type="ECO:0000256" key="5">
    <source>
        <dbReference type="ARBA" id="ARBA00022842"/>
    </source>
</evidence>
<dbReference type="GO" id="GO:0019856">
    <property type="term" value="P:pyrimidine nucleobase biosynthetic process"/>
    <property type="evidence" value="ECO:0007669"/>
    <property type="project" value="InterPro"/>
</dbReference>
<dbReference type="InterPro" id="IPR023031">
    <property type="entry name" value="OPRT"/>
</dbReference>
<protein>
    <recommendedName>
        <fullName evidence="2 7">Orotate phosphoribosyltransferase</fullName>
        <shortName evidence="7">OPRT</shortName>
        <shortName evidence="7">OPRTase</shortName>
        <ecNumber evidence="2 7">2.4.2.10</ecNumber>
    </recommendedName>
</protein>
<evidence type="ECO:0000259" key="8">
    <source>
        <dbReference type="Pfam" id="PF00156"/>
    </source>
</evidence>
<feature type="binding site" evidence="7">
    <location>
        <position position="146"/>
    </location>
    <ligand>
        <name>orotate</name>
        <dbReference type="ChEBI" id="CHEBI:30839"/>
    </ligand>
</feature>
<dbReference type="OrthoDB" id="9783570at2"/>
<dbReference type="STRING" id="146817.SAMN04488502_11431"/>
<name>A0A1G9ZGA0_9FIRM</name>
<comment type="caution">
    <text evidence="7">Lacks conserved residue(s) required for the propagation of feature annotation.</text>
</comment>
<dbReference type="NCBIfam" id="TIGR01367">
    <property type="entry name" value="pyrE_Therm"/>
    <property type="match status" value="1"/>
</dbReference>
<evidence type="ECO:0000256" key="3">
    <source>
        <dbReference type="ARBA" id="ARBA00022676"/>
    </source>
</evidence>
<dbReference type="InterPro" id="IPR006273">
    <property type="entry name" value="Orotate_PRibTrfase_bac"/>
</dbReference>
<feature type="binding site" evidence="7">
    <location>
        <position position="118"/>
    </location>
    <ligand>
        <name>orotate</name>
        <dbReference type="ChEBI" id="CHEBI:30839"/>
    </ligand>
</feature>